<evidence type="ECO:0000256" key="2">
    <source>
        <dbReference type="ARBA" id="ARBA00022448"/>
    </source>
</evidence>
<dbReference type="GO" id="GO:0005506">
    <property type="term" value="F:iron ion binding"/>
    <property type="evidence" value="ECO:0007669"/>
    <property type="project" value="UniProtKB-UniRule"/>
</dbReference>
<evidence type="ECO:0000256" key="1">
    <source>
        <dbReference type="ARBA" id="ARBA00001927"/>
    </source>
</evidence>
<sequence length="63" mass="6898">MKVTADRDRCIGAGMCVLTAPAIFDQDQDEAMVILRDETPPEDARRVVEDAVNRCPSGAIQVH</sequence>
<dbReference type="PANTHER" id="PTHR36923:SF3">
    <property type="entry name" value="FERREDOXIN"/>
    <property type="match status" value="1"/>
</dbReference>
<dbReference type="GO" id="GO:0009055">
    <property type="term" value="F:electron transfer activity"/>
    <property type="evidence" value="ECO:0007669"/>
    <property type="project" value="UniProtKB-UniRule"/>
</dbReference>
<dbReference type="AlphaFoldDB" id="A0AAE3ZY15"/>
<dbReference type="Proteomes" id="UP001183629">
    <property type="component" value="Unassembled WGS sequence"/>
</dbReference>
<dbReference type="InterPro" id="IPR017896">
    <property type="entry name" value="4Fe4S_Fe-S-bd"/>
</dbReference>
<keyword evidence="6 8" id="KW-0411">Iron-sulfur</keyword>
<feature type="domain" description="4Fe-4S ferredoxin-type" evidence="9">
    <location>
        <begin position="1"/>
        <end position="29"/>
    </location>
</feature>
<evidence type="ECO:0000256" key="7">
    <source>
        <dbReference type="ARBA" id="ARBA00023291"/>
    </source>
</evidence>
<proteinExistence type="predicted"/>
<evidence type="ECO:0000256" key="3">
    <source>
        <dbReference type="ARBA" id="ARBA00022723"/>
    </source>
</evidence>
<comment type="cofactor">
    <cofactor evidence="1">
        <name>[3Fe-4S] cluster</name>
        <dbReference type="ChEBI" id="CHEBI:21137"/>
    </cofactor>
</comment>
<organism evidence="10 11">
    <name type="scientific">Catenuloplanes niger</name>
    <dbReference type="NCBI Taxonomy" id="587534"/>
    <lineage>
        <taxon>Bacteria</taxon>
        <taxon>Bacillati</taxon>
        <taxon>Actinomycetota</taxon>
        <taxon>Actinomycetes</taxon>
        <taxon>Micromonosporales</taxon>
        <taxon>Micromonosporaceae</taxon>
        <taxon>Catenuloplanes</taxon>
    </lineage>
</organism>
<keyword evidence="5 8" id="KW-0408">Iron</keyword>
<gene>
    <name evidence="10" type="ORF">J2S44_007544</name>
</gene>
<evidence type="ECO:0000256" key="4">
    <source>
        <dbReference type="ARBA" id="ARBA00022982"/>
    </source>
</evidence>
<comment type="caution">
    <text evidence="10">The sequence shown here is derived from an EMBL/GenBank/DDBJ whole genome shotgun (WGS) entry which is preliminary data.</text>
</comment>
<evidence type="ECO:0000256" key="5">
    <source>
        <dbReference type="ARBA" id="ARBA00023004"/>
    </source>
</evidence>
<name>A0AAE3ZY15_9ACTN</name>
<dbReference type="PROSITE" id="PS51379">
    <property type="entry name" value="4FE4S_FER_2"/>
    <property type="match status" value="1"/>
</dbReference>
<dbReference type="RefSeq" id="WP_310424485.1">
    <property type="nucleotide sequence ID" value="NZ_JAVDYC010000001.1"/>
</dbReference>
<evidence type="ECO:0000259" key="9">
    <source>
        <dbReference type="PROSITE" id="PS51379"/>
    </source>
</evidence>
<evidence type="ECO:0000313" key="10">
    <source>
        <dbReference type="EMBL" id="MDR7327294.1"/>
    </source>
</evidence>
<keyword evidence="2 8" id="KW-0813">Transport</keyword>
<dbReference type="SUPFAM" id="SSF54862">
    <property type="entry name" value="4Fe-4S ferredoxins"/>
    <property type="match status" value="1"/>
</dbReference>
<evidence type="ECO:0000313" key="11">
    <source>
        <dbReference type="Proteomes" id="UP001183629"/>
    </source>
</evidence>
<dbReference type="GO" id="GO:0051538">
    <property type="term" value="F:3 iron, 4 sulfur cluster binding"/>
    <property type="evidence" value="ECO:0007669"/>
    <property type="project" value="UniProtKB-KW"/>
</dbReference>
<dbReference type="EMBL" id="JAVDYC010000001">
    <property type="protein sequence ID" value="MDR7327294.1"/>
    <property type="molecule type" value="Genomic_DNA"/>
</dbReference>
<evidence type="ECO:0000256" key="8">
    <source>
        <dbReference type="RuleBase" id="RU368020"/>
    </source>
</evidence>
<keyword evidence="11" id="KW-1185">Reference proteome</keyword>
<dbReference type="InterPro" id="IPR051269">
    <property type="entry name" value="Fe-S_cluster_ET"/>
</dbReference>
<reference evidence="10 11" key="1">
    <citation type="submission" date="2023-07" db="EMBL/GenBank/DDBJ databases">
        <title>Sequencing the genomes of 1000 actinobacteria strains.</title>
        <authorList>
            <person name="Klenk H.-P."/>
        </authorList>
    </citation>
    <scope>NUCLEOTIDE SEQUENCE [LARGE SCALE GENOMIC DNA]</scope>
    <source>
        <strain evidence="10 11">DSM 44711</strain>
    </source>
</reference>
<evidence type="ECO:0000256" key="6">
    <source>
        <dbReference type="ARBA" id="ARBA00023014"/>
    </source>
</evidence>
<dbReference type="PRINTS" id="PR00352">
    <property type="entry name" value="3FE4SFRDOXIN"/>
</dbReference>
<keyword evidence="4 8" id="KW-0249">Electron transport</keyword>
<dbReference type="InterPro" id="IPR001080">
    <property type="entry name" value="3Fe4S_ferredoxin"/>
</dbReference>
<protein>
    <recommendedName>
        <fullName evidence="8">Ferredoxin</fullName>
    </recommendedName>
</protein>
<dbReference type="Pfam" id="PF13370">
    <property type="entry name" value="Fer4_13"/>
    <property type="match status" value="1"/>
</dbReference>
<dbReference type="PANTHER" id="PTHR36923">
    <property type="entry name" value="FERREDOXIN"/>
    <property type="match status" value="1"/>
</dbReference>
<comment type="function">
    <text evidence="8">Ferredoxins are iron-sulfur proteins that transfer electrons in a wide variety of metabolic reactions.</text>
</comment>
<keyword evidence="7" id="KW-0003">3Fe-4S</keyword>
<dbReference type="Gene3D" id="3.30.70.20">
    <property type="match status" value="1"/>
</dbReference>
<keyword evidence="3 8" id="KW-0479">Metal-binding</keyword>
<accession>A0AAE3ZY15</accession>